<name>A0ACC3MVN6_9PEZI</name>
<dbReference type="EMBL" id="JAUTXU010000147">
    <property type="protein sequence ID" value="KAK3703794.1"/>
    <property type="molecule type" value="Genomic_DNA"/>
</dbReference>
<accession>A0ACC3MVN6</accession>
<proteinExistence type="predicted"/>
<reference evidence="1" key="1">
    <citation type="submission" date="2023-07" db="EMBL/GenBank/DDBJ databases">
        <title>Black Yeasts Isolated from many extreme environments.</title>
        <authorList>
            <person name="Coleine C."/>
            <person name="Stajich J.E."/>
            <person name="Selbmann L."/>
        </authorList>
    </citation>
    <scope>NUCLEOTIDE SEQUENCE</scope>
    <source>
        <strain evidence="1">CCFEE 5714</strain>
    </source>
</reference>
<evidence type="ECO:0000313" key="2">
    <source>
        <dbReference type="Proteomes" id="UP001281147"/>
    </source>
</evidence>
<comment type="caution">
    <text evidence="1">The sequence shown here is derived from an EMBL/GenBank/DDBJ whole genome shotgun (WGS) entry which is preliminary data.</text>
</comment>
<protein>
    <submittedName>
        <fullName evidence="1">CCR4-NOT core subunit cdc39</fullName>
    </submittedName>
</protein>
<organism evidence="1 2">
    <name type="scientific">Vermiconidia calcicola</name>
    <dbReference type="NCBI Taxonomy" id="1690605"/>
    <lineage>
        <taxon>Eukaryota</taxon>
        <taxon>Fungi</taxon>
        <taxon>Dikarya</taxon>
        <taxon>Ascomycota</taxon>
        <taxon>Pezizomycotina</taxon>
        <taxon>Dothideomycetes</taxon>
        <taxon>Dothideomycetidae</taxon>
        <taxon>Mycosphaerellales</taxon>
        <taxon>Extremaceae</taxon>
        <taxon>Vermiconidia</taxon>
    </lineage>
</organism>
<keyword evidence="2" id="KW-1185">Reference proteome</keyword>
<dbReference type="Proteomes" id="UP001281147">
    <property type="component" value="Unassembled WGS sequence"/>
</dbReference>
<gene>
    <name evidence="1" type="primary">CDC39_2</name>
    <name evidence="1" type="ORF">LTR37_014240</name>
</gene>
<evidence type="ECO:0000313" key="1">
    <source>
        <dbReference type="EMBL" id="KAK3703794.1"/>
    </source>
</evidence>
<sequence>MSLPPTSSPANDSLPSANPTTSSSGLRSTRPPSSAWNTSSTRQPSRRGLTPISTASTGETRPGSSSDSPLRAAFVSPTSLTFNSAAVGVNRQVTSRQSSISSTNSLASPPGSGHASGQYHGGSRSRAVTSASSPRLASSIASLSSASQTGGSGVGGGSRLVRHSPSLSLSNTTSPVSSTGPYSAGGLGQLTSLVITQLNILLSTIKENNFEAQAEKIRSLVDDNGMEVFTTFFRRLLQSNASTIFPGSARPPPATDISGQYKLLADEMAKVSRDLQQAEKIAQSLDTNESELFRDFDLSTFIDHFRLNPVAKVALVLPIRMASKPDLRSKADAILTNNLQPFLHALSSPAPQAADHQEDVSPPVLAALIERLIQEPPRNWGEEQRENLNYAIRVRYNRLGTRIPPAVESAMFLIDLLESQDSRLARLVQQAGPRGTANLDACKDMLSRVETRDISYPQIANALLFMVTSQNGEPYDPGIFVEGLRQHRAGPKIDWTDVVQGFDKDQLRVSKRQFLALYNALFPLAKEYANFDIQSLWSGQWQFPETQLSFVVAFLSTLPQELDVMQIPNLRQAFTLEDFGDASDSVKAFAAEAVKHPLVSRDATEALFTMIFRSQDTYNHAQMLGIPDSIINPNMTIFVCAASAVPKPWAALQDQALKQLFYPFLLKQHDNYDFVMHSLWLHDKHWVAARMVEFYQQEQMLLVLIFEHAQEQGWLDLLLTIQSSFAVDLATYAHGKGHCNLEEWAQPHISTMGPPAFARAIQDFLRTKMDDEPSVQRERANPQTPPLAARTVHLLLVLINDALTEEDTGPFYRQCLTIYPRLFNYGEDEKRDAIIDENGERGNGLPEEATAKMEESYKSMYGGETTPDQLVAELKRLKTSEVSEEQEAFAAMLHGLFDEYNCFGEYPNEALATTAVLFGGLIQFNVLSGVAEQAAIYMIFEAVSEYGPQDAMYKFGLQAMIHLLSRLKEWPHLAERILHIPSLRGTQAVTAAENALKELPQDSAGMNGDIVNGVTNGALDEEFPAEIANPPFLSVHVDPPIRPDIYEDPNEDVSDKVMFVLNNVSKRNLEEKFKDLESALEEKHHQWFARYLVEELAKTQINFQGLYLQLLENFNKKILWQEVLRETYASCAKMINAESTLGSSMERTNLKNLANWLGSLTLARNQPILHRNLSFKDLLIEGHDTQRLIVAIPFTCKALFHAKGSKVFSPPNPWLMELLGLLSELYNCFDLKLNLKFEIEVLCKDLDTDIKDVEPLQIIRGRPSMIQEHNMLQQYVPDGAPDGFGDMHIMGLSKRGPNERFSPEAVIQALPDLGGMLQIPQAAGNVTQPQLRNIFVNAAQQAIYEIIAPVVERSVTIAAISTAELIQKDFATEADVEKLRNSAHTVVKALSGSLALVTCKEPLRMSIMNNIRIMASRNLPDQLPEGQIIMFVNDNIDTVCSLVERAAEEHSLAEIDAQLADATEQRRRHASERPNEPYNNPQISRWAQLIPEPFRLELNGLNRQQLALYEDFGRQARIAPAQHANNQSQDSQRQLPDVLSDSYLPSLPTPAEVPAMPRQTPQQQRMQAMQGPQNQHQVNGYVDTPNIGHRILELLQELQQTAREATEEHISDVDGNSPIRRIFEQLVAIIDTAVGVQKETLAIAAGQKCFFPIFQDAQRRLEIEVFVRLVKQFCQMSPNAGRQLTIDLASIDDDRMLNAGVVIALLSEELFDAQQVDTLASKALRMRRTSVLGFLSDLLNEVLLGHNPLALRSDFVFTYEALCQWLTEEPNLDLGREIIKKLQSQPSEQNGMPSPPQQQSDKQDQLEYVFEEWVRLQRKNTPERSYVAFVRQLNDTGVLADPQDSAAFYRASIEMSSSYFDRVSAAPWGSQDAPYVYVDALAKLIAFVVVFQAPANGEAHVNKAKMLDAILRVVVFLMMDHHNKERERWNARVYFRLFSTLLCELHGARHHLDAQQEQEIAHVVALALQVTQPRYMSGFTYSWLALLSHRLFVPSLLAGNGRSNGGWEIFTKLLNILFSNLGELLGVQEAPVVQDFYRGVTRFVLMLHHDFPEFLIENHVPLNSSIPSSCFQLHNIVNSAVTRAVINDQPDPFTPGLKVNRLEQIRQPPTIFTNIEKLLEEAGIKEATQRCCTSSEVISNELDIILSAIDRTQGASTALLLNAMVVYIGTNITKASPSFSAAATPALLLARLLADLKPEPTYHLATAMINQVRYVNAHTHYFSTALQHFFTTGSEDLQQVIMRGICERLGVPRPHPWGLIVMVLELLKNPSVNLFELGWMKTAPQVESMLVSLVHSQERIAPARSPLGGLLG</sequence>